<dbReference type="EMBL" id="CAJVCH010210457">
    <property type="protein sequence ID" value="CAG7731337.1"/>
    <property type="molecule type" value="Genomic_DNA"/>
</dbReference>
<protein>
    <submittedName>
        <fullName evidence="2">Uncharacterized protein</fullName>
    </submittedName>
</protein>
<evidence type="ECO:0000313" key="2">
    <source>
        <dbReference type="EMBL" id="CAG7731337.1"/>
    </source>
</evidence>
<organism evidence="2 3">
    <name type="scientific">Allacma fusca</name>
    <dbReference type="NCBI Taxonomy" id="39272"/>
    <lineage>
        <taxon>Eukaryota</taxon>
        <taxon>Metazoa</taxon>
        <taxon>Ecdysozoa</taxon>
        <taxon>Arthropoda</taxon>
        <taxon>Hexapoda</taxon>
        <taxon>Collembola</taxon>
        <taxon>Symphypleona</taxon>
        <taxon>Sminthuridae</taxon>
        <taxon>Allacma</taxon>
    </lineage>
</organism>
<evidence type="ECO:0000313" key="3">
    <source>
        <dbReference type="Proteomes" id="UP000708208"/>
    </source>
</evidence>
<sequence>GSGKSGYYRRSICRRYFPSVRLISDPTLKVPERGVDDQDDSCHSDSNECQTSHNFQDDDQDAENIIMKDDDDGGNHEETTVEWFDIVPFRTLRDRVKVVGKCQFLLDDKCLFEFSKTRMKCISCDILFGKKTSLKAHLSDCPGNPSDDVTETFKYPGGLVYDK</sequence>
<keyword evidence="3" id="KW-1185">Reference proteome</keyword>
<proteinExistence type="predicted"/>
<accession>A0A8J2K3C5</accession>
<feature type="region of interest" description="Disordered" evidence="1">
    <location>
        <begin position="30"/>
        <end position="62"/>
    </location>
</feature>
<feature type="non-terminal residue" evidence="2">
    <location>
        <position position="1"/>
    </location>
</feature>
<dbReference type="AlphaFoldDB" id="A0A8J2K3C5"/>
<dbReference type="Proteomes" id="UP000708208">
    <property type="component" value="Unassembled WGS sequence"/>
</dbReference>
<gene>
    <name evidence="2" type="ORF">AFUS01_LOCUS19935</name>
</gene>
<reference evidence="2" key="1">
    <citation type="submission" date="2021-06" db="EMBL/GenBank/DDBJ databases">
        <authorList>
            <person name="Hodson N. C."/>
            <person name="Mongue J. A."/>
            <person name="Jaron S. K."/>
        </authorList>
    </citation>
    <scope>NUCLEOTIDE SEQUENCE</scope>
</reference>
<feature type="non-terminal residue" evidence="2">
    <location>
        <position position="163"/>
    </location>
</feature>
<feature type="compositionally biased region" description="Basic and acidic residues" evidence="1">
    <location>
        <begin position="30"/>
        <end position="46"/>
    </location>
</feature>
<evidence type="ECO:0000256" key="1">
    <source>
        <dbReference type="SAM" id="MobiDB-lite"/>
    </source>
</evidence>
<name>A0A8J2K3C5_9HEXA</name>
<comment type="caution">
    <text evidence="2">The sequence shown here is derived from an EMBL/GenBank/DDBJ whole genome shotgun (WGS) entry which is preliminary data.</text>
</comment>